<dbReference type="PROSITE" id="PS51417">
    <property type="entry name" value="ARF"/>
    <property type="match status" value="1"/>
</dbReference>
<dbReference type="SMART" id="SM00177">
    <property type="entry name" value="ARF"/>
    <property type="match status" value="1"/>
</dbReference>
<comment type="caution">
    <text evidence="14">The sequence shown here is derived from an EMBL/GenBank/DDBJ whole genome shotgun (WGS) entry which is preliminary data.</text>
</comment>
<evidence type="ECO:0000256" key="2">
    <source>
        <dbReference type="ARBA" id="ARBA00010290"/>
    </source>
</evidence>
<keyword evidence="6" id="KW-0931">ER-Golgi transport</keyword>
<dbReference type="InterPro" id="IPR005225">
    <property type="entry name" value="Small_GTP-bd"/>
</dbReference>
<dbReference type="GO" id="GO:0046872">
    <property type="term" value="F:metal ion binding"/>
    <property type="evidence" value="ECO:0007669"/>
    <property type="project" value="UniProtKB-KW"/>
</dbReference>
<comment type="similarity">
    <text evidence="2 13">Belongs to the small GTPase superfamily. Arf family.</text>
</comment>
<feature type="binding site" evidence="11">
    <location>
        <position position="67"/>
    </location>
    <ligand>
        <name>GTP</name>
        <dbReference type="ChEBI" id="CHEBI:37565"/>
    </ligand>
</feature>
<dbReference type="FunFam" id="3.40.50.300:FF:003500">
    <property type="entry name" value="ADP-ribosylation factor 1"/>
    <property type="match status" value="1"/>
</dbReference>
<evidence type="ECO:0000256" key="10">
    <source>
        <dbReference type="ARBA" id="ARBA00023288"/>
    </source>
</evidence>
<dbReference type="PANTHER" id="PTHR11711">
    <property type="entry name" value="ADP RIBOSYLATION FACTOR-RELATED"/>
    <property type="match status" value="1"/>
</dbReference>
<dbReference type="AlphaFoldDB" id="A0A152AA76"/>
<organism evidence="14 15">
    <name type="scientific">Tieghemostelium lacteum</name>
    <name type="common">Slime mold</name>
    <name type="synonym">Dictyostelium lacteum</name>
    <dbReference type="NCBI Taxonomy" id="361077"/>
    <lineage>
        <taxon>Eukaryota</taxon>
        <taxon>Amoebozoa</taxon>
        <taxon>Evosea</taxon>
        <taxon>Eumycetozoa</taxon>
        <taxon>Dictyostelia</taxon>
        <taxon>Dictyosteliales</taxon>
        <taxon>Raperosteliaceae</taxon>
        <taxon>Tieghemostelium</taxon>
    </lineage>
</organism>
<dbReference type="GO" id="GO:0003924">
    <property type="term" value="F:GTPase activity"/>
    <property type="evidence" value="ECO:0007669"/>
    <property type="project" value="InterPro"/>
</dbReference>
<dbReference type="PRINTS" id="PR00328">
    <property type="entry name" value="SAR1GTPBP"/>
</dbReference>
<gene>
    <name evidence="14" type="ORF">DLAC_00598</name>
</gene>
<keyword evidence="12" id="KW-0460">Magnesium</keyword>
<dbReference type="InterPro" id="IPR024156">
    <property type="entry name" value="Small_GTPase_ARF"/>
</dbReference>
<sequence>MGSLLSIFQKKTVPILFLGLENAGKTTLLHKLKYGEFKNDITATENGFNCESIVYDNKEWFIVDIGGNRNNRILYYHYIENAKAIVIVIDSTDRNRINELKSELSAIQQRVSSSDNRRPFLILLANKQDLTDAMSIDELTSQLEINSVLSTRNWIIRPISILNGNGVDEIFQILSTNIIL</sequence>
<evidence type="ECO:0000256" key="9">
    <source>
        <dbReference type="ARBA" id="ARBA00023134"/>
    </source>
</evidence>
<dbReference type="NCBIfam" id="TIGR00231">
    <property type="entry name" value="small_GTP"/>
    <property type="match status" value="1"/>
</dbReference>
<dbReference type="Gene3D" id="3.40.50.300">
    <property type="entry name" value="P-loop containing nucleotide triphosphate hydrolases"/>
    <property type="match status" value="1"/>
</dbReference>
<feature type="binding site" evidence="11">
    <location>
        <begin position="19"/>
        <end position="26"/>
    </location>
    <ligand>
        <name>GTP</name>
        <dbReference type="ChEBI" id="CHEBI:37565"/>
    </ligand>
</feature>
<dbReference type="Pfam" id="PF00025">
    <property type="entry name" value="Arf"/>
    <property type="match status" value="1"/>
</dbReference>
<evidence type="ECO:0000256" key="1">
    <source>
        <dbReference type="ARBA" id="ARBA00004555"/>
    </source>
</evidence>
<feature type="binding site" evidence="12">
    <location>
        <position position="44"/>
    </location>
    <ligand>
        <name>Mg(2+)</name>
        <dbReference type="ChEBI" id="CHEBI:18420"/>
    </ligand>
</feature>
<evidence type="ECO:0000256" key="7">
    <source>
        <dbReference type="ARBA" id="ARBA00022927"/>
    </source>
</evidence>
<dbReference type="EMBL" id="LODT01000001">
    <property type="protein sequence ID" value="KYR03104.1"/>
    <property type="molecule type" value="Genomic_DNA"/>
</dbReference>
<dbReference type="GO" id="GO:0015031">
    <property type="term" value="P:protein transport"/>
    <property type="evidence" value="ECO:0007669"/>
    <property type="project" value="UniProtKB-KW"/>
</dbReference>
<reference evidence="14 15" key="1">
    <citation type="submission" date="2015-12" db="EMBL/GenBank/DDBJ databases">
        <title>Dictyostelia acquired genes for synthesis and detection of signals that induce cell-type specialization by lateral gene transfer from prokaryotes.</title>
        <authorList>
            <person name="Gloeckner G."/>
            <person name="Schaap P."/>
        </authorList>
    </citation>
    <scope>NUCLEOTIDE SEQUENCE [LARGE SCALE GENOMIC DNA]</scope>
    <source>
        <strain evidence="14 15">TK</strain>
    </source>
</reference>
<accession>A0A152AA76</accession>
<keyword evidence="15" id="KW-1185">Reference proteome</keyword>
<dbReference type="OrthoDB" id="2011769at2759"/>
<dbReference type="InterPro" id="IPR027417">
    <property type="entry name" value="P-loop_NTPase"/>
</dbReference>
<dbReference type="GO" id="GO:0005525">
    <property type="term" value="F:GTP binding"/>
    <property type="evidence" value="ECO:0007669"/>
    <property type="project" value="UniProtKB-KW"/>
</dbReference>
<evidence type="ECO:0000313" key="15">
    <source>
        <dbReference type="Proteomes" id="UP000076078"/>
    </source>
</evidence>
<evidence type="ECO:0000256" key="4">
    <source>
        <dbReference type="ARBA" id="ARBA00022707"/>
    </source>
</evidence>
<evidence type="ECO:0000313" key="14">
    <source>
        <dbReference type="EMBL" id="KYR03104.1"/>
    </source>
</evidence>
<comment type="subcellular location">
    <subcellularLocation>
        <location evidence="1">Golgi apparatus</location>
    </subcellularLocation>
</comment>
<evidence type="ECO:0000256" key="5">
    <source>
        <dbReference type="ARBA" id="ARBA00022741"/>
    </source>
</evidence>
<evidence type="ECO:0000256" key="3">
    <source>
        <dbReference type="ARBA" id="ARBA00022448"/>
    </source>
</evidence>
<dbReference type="OMA" id="FNCESIV"/>
<evidence type="ECO:0000256" key="12">
    <source>
        <dbReference type="PIRSR" id="PIRSR606689-2"/>
    </source>
</evidence>
<dbReference type="InParanoid" id="A0A152AA76"/>
<keyword evidence="7" id="KW-0653">Protein transport</keyword>
<evidence type="ECO:0000256" key="6">
    <source>
        <dbReference type="ARBA" id="ARBA00022892"/>
    </source>
</evidence>
<evidence type="ECO:0000256" key="13">
    <source>
        <dbReference type="RuleBase" id="RU003925"/>
    </source>
</evidence>
<dbReference type="STRING" id="361077.A0A152AA76"/>
<protein>
    <submittedName>
        <fullName evidence="14">ADP-ribosylation factor-related protein</fullName>
    </submittedName>
</protein>
<keyword evidence="5 11" id="KW-0547">Nucleotide-binding</keyword>
<feature type="binding site" evidence="11">
    <location>
        <begin position="126"/>
        <end position="129"/>
    </location>
    <ligand>
        <name>GTP</name>
        <dbReference type="ChEBI" id="CHEBI:37565"/>
    </ligand>
</feature>
<name>A0A152AA76_TIELA</name>
<keyword evidence="12" id="KW-0479">Metal-binding</keyword>
<keyword evidence="3" id="KW-0813">Transport</keyword>
<dbReference type="Proteomes" id="UP000076078">
    <property type="component" value="Unassembled WGS sequence"/>
</dbReference>
<evidence type="ECO:0000256" key="11">
    <source>
        <dbReference type="PIRSR" id="PIRSR606689-1"/>
    </source>
</evidence>
<dbReference type="CDD" id="cd00878">
    <property type="entry name" value="Arf_Arl"/>
    <property type="match status" value="1"/>
</dbReference>
<dbReference type="SUPFAM" id="SSF52540">
    <property type="entry name" value="P-loop containing nucleoside triphosphate hydrolases"/>
    <property type="match status" value="1"/>
</dbReference>
<dbReference type="GO" id="GO:0005794">
    <property type="term" value="C:Golgi apparatus"/>
    <property type="evidence" value="ECO:0007669"/>
    <property type="project" value="UniProtKB-SubCell"/>
</dbReference>
<proteinExistence type="inferred from homology"/>
<dbReference type="SMART" id="SM00178">
    <property type="entry name" value="SAR"/>
    <property type="match status" value="1"/>
</dbReference>
<dbReference type="InterPro" id="IPR006689">
    <property type="entry name" value="Small_GTPase_ARF/SAR"/>
</dbReference>
<keyword evidence="4" id="KW-0519">Myristate</keyword>
<keyword evidence="10" id="KW-0449">Lipoprotein</keyword>
<feature type="binding site" evidence="12">
    <location>
        <position position="26"/>
    </location>
    <ligand>
        <name>Mg(2+)</name>
        <dbReference type="ChEBI" id="CHEBI:18420"/>
    </ligand>
</feature>
<keyword evidence="8" id="KW-0333">Golgi apparatus</keyword>
<evidence type="ECO:0000256" key="8">
    <source>
        <dbReference type="ARBA" id="ARBA00023034"/>
    </source>
</evidence>
<keyword evidence="9 11" id="KW-0342">GTP-binding</keyword>
<dbReference type="GO" id="GO:0016192">
    <property type="term" value="P:vesicle-mediated transport"/>
    <property type="evidence" value="ECO:0007669"/>
    <property type="project" value="UniProtKB-KW"/>
</dbReference>
<dbReference type="PROSITE" id="PS51419">
    <property type="entry name" value="RAB"/>
    <property type="match status" value="1"/>
</dbReference>